<dbReference type="InterPro" id="IPR043502">
    <property type="entry name" value="DNA/RNA_pol_sf"/>
</dbReference>
<dbReference type="VEuPathDB" id="TriTrypDB:C4B63_286g8"/>
<reference evidence="3 4" key="3">
    <citation type="journal article" date="2018" name="Microb. Genom.">
        <title>Expanding an expanded genome: long-read sequencing of Trypanosoma cruzi.</title>
        <authorList>
            <person name="Berna L."/>
            <person name="Rodriguez M."/>
            <person name="Chiribao M.L."/>
            <person name="Parodi-Talice A."/>
            <person name="Pita S."/>
            <person name="Rijo G."/>
            <person name="Alvarez-Valin F."/>
            <person name="Robello C."/>
        </authorList>
    </citation>
    <scope>NUCLEOTIDE SEQUENCE [LARGE SCALE GENOMIC DNA]</scope>
    <source>
        <strain evidence="3 4">TCC</strain>
    </source>
</reference>
<dbReference type="PIR" id="T14622">
    <property type="entry name" value="T14622"/>
</dbReference>
<dbReference type="VEuPathDB" id="TriTrypDB:TcBrA4_0115700"/>
<dbReference type="VEuPathDB" id="TriTrypDB:TCSYLVIO_003764"/>
<protein>
    <submittedName>
        <fullName evidence="2">TcC31.12</fullName>
    </submittedName>
</protein>
<reference evidence="2" key="1">
    <citation type="journal article" date="1998" name="Genome Res.">
        <title>Complete sequence of a 93.4-kb contig from chromosome 3 of Trypanosoma cruzi containing a strand-switch region.</title>
        <authorList>
            <person name="Andersson B."/>
            <person name="Aslund L."/>
            <person name="Tammi M."/>
            <person name="Tran A.N."/>
            <person name="Hoheisel J.D."/>
            <person name="Pettersson U."/>
        </authorList>
    </citation>
    <scope>NUCLEOTIDE SEQUENCE</scope>
    <source>
        <strain evidence="2">Brener</strain>
    </source>
</reference>
<dbReference type="VEuPathDB" id="TriTrypDB:ECC02_002440"/>
<dbReference type="EMBL" id="PRFC01000078">
    <property type="protein sequence ID" value="PWV09489.1"/>
    <property type="molecule type" value="Genomic_DNA"/>
</dbReference>
<evidence type="ECO:0000313" key="2">
    <source>
        <dbReference type="EMBL" id="AAC14071.1"/>
    </source>
</evidence>
<evidence type="ECO:0000313" key="4">
    <source>
        <dbReference type="Proteomes" id="UP000246078"/>
    </source>
</evidence>
<dbReference type="SUPFAM" id="SSF56672">
    <property type="entry name" value="DNA/RNA polymerases"/>
    <property type="match status" value="1"/>
</dbReference>
<dbReference type="VEuPathDB" id="TriTrypDB:Tc_MARK_4641"/>
<evidence type="ECO:0000256" key="1">
    <source>
        <dbReference type="SAM" id="MobiDB-lite"/>
    </source>
</evidence>
<dbReference type="VEuPathDB" id="TriTrypDB:C3747_78g62"/>
<dbReference type="VEuPathDB" id="TriTrypDB:TCDM_12723"/>
<dbReference type="VEuPathDB" id="TriTrypDB:TcYC6_0095640"/>
<accession>O62611</accession>
<dbReference type="AlphaFoldDB" id="O62611"/>
<gene>
    <name evidence="2" type="primary">TcC31.12</name>
    <name evidence="3" type="ORF">C3747_78g62</name>
</gene>
<dbReference type="Gene3D" id="3.30.70.270">
    <property type="match status" value="1"/>
</dbReference>
<dbReference type="VEuPathDB" id="TriTrypDB:TcG_08733"/>
<reference evidence="2" key="2">
    <citation type="submission" date="2003-06" db="EMBL/GenBank/DDBJ databases">
        <authorList>
            <person name="Andersson B."/>
            <person name="Bontempi E.J."/>
        </authorList>
    </citation>
    <scope>NUCLEOTIDE SEQUENCE</scope>
    <source>
        <strain evidence="2">Brener</strain>
    </source>
</reference>
<dbReference type="InterPro" id="IPR043128">
    <property type="entry name" value="Rev_trsase/Diguanyl_cyclase"/>
</dbReference>
<sequence>MSRLNPATLESLMQVCGLVGRSPFPPSSSGKAREGSGRISTSDARLLRKAVIIEDALSTIVGGWIIPFLVVEEKTTGLRRRWIAWLRDKNRDDPYEAHAPLSHISHYLPPVMAEAASCLDLKTSFFQVSLPRETRHLFRCRVEVGTLVELTRLPMGYKASPEILQIITSAIAGVTTVVHRLCAAPPLVPIVVWIGNIRITGSKSGATLWEAQVLRNPDGCHASMGEERESGATQYTFLWVRFDHTHRAVSLSDKFVRSVRAMPALNSSTIAEMEVVASRFLYAAAILGTRSCDYYFFIKAVRRRLSALNRGIVQETSPKNVPPPAVGLGERLRHIIENIIVSESSSPRKRHRPPSSRMHRSMDGEPFLFQTPATLKLPEENGRRSLFLSCRPRRAVRLALSAFFRHLAIHHGSLGGQHFAARSGE</sequence>
<organism evidence="2">
    <name type="scientific">Trypanosoma cruzi</name>
    <dbReference type="NCBI Taxonomy" id="5693"/>
    <lineage>
        <taxon>Eukaryota</taxon>
        <taxon>Discoba</taxon>
        <taxon>Euglenozoa</taxon>
        <taxon>Kinetoplastea</taxon>
        <taxon>Metakinetoplastina</taxon>
        <taxon>Trypanosomatida</taxon>
        <taxon>Trypanosomatidae</taxon>
        <taxon>Trypanosoma</taxon>
        <taxon>Schizotrypanum</taxon>
    </lineage>
</organism>
<dbReference type="Gene3D" id="3.10.10.10">
    <property type="entry name" value="HIV Type 1 Reverse Transcriptase, subunit A, domain 1"/>
    <property type="match status" value="1"/>
</dbReference>
<proteinExistence type="predicted"/>
<name>O62611_TRYCR</name>
<dbReference type="Proteomes" id="UP000246078">
    <property type="component" value="Unassembled WGS sequence"/>
</dbReference>
<evidence type="ECO:0000313" key="3">
    <source>
        <dbReference type="EMBL" id="PWV09489.1"/>
    </source>
</evidence>
<dbReference type="EMBL" id="AC137988">
    <property type="protein sequence ID" value="AAC14071.1"/>
    <property type="molecule type" value="Genomic_DNA"/>
</dbReference>
<feature type="region of interest" description="Disordered" evidence="1">
    <location>
        <begin position="344"/>
        <end position="363"/>
    </location>
</feature>
<dbReference type="VEuPathDB" id="TriTrypDB:TcCL_Unassigned03573"/>
<feature type="compositionally biased region" description="Basic residues" evidence="1">
    <location>
        <begin position="347"/>
        <end position="359"/>
    </location>
</feature>